<keyword evidence="4" id="KW-1185">Reference proteome</keyword>
<dbReference type="EMBL" id="HG996467">
    <property type="protein sequence ID" value="CAG1862371.1"/>
    <property type="molecule type" value="Genomic_DNA"/>
</dbReference>
<dbReference type="InterPro" id="IPR037518">
    <property type="entry name" value="MPN"/>
</dbReference>
<dbReference type="Pfam" id="PF01398">
    <property type="entry name" value="JAB"/>
    <property type="match status" value="1"/>
</dbReference>
<dbReference type="EnsemblPlants" id="Ma02_t17810.1">
    <property type="protein sequence ID" value="Ma02_p17810.1"/>
    <property type="gene ID" value="Ma02_g17810"/>
</dbReference>
<dbReference type="InParanoid" id="A0A804I3Z1"/>
<accession>A0A804I3Z1</accession>
<sequence length="123" mass="13579">MAVIEFFPPPSPIPSATLHPVVRFNICDCYVRRSDQAERVIGTLLGSVSDGVLEIKNSYAVPHNEPADLVALDVDYHNNMYMCHLKVNPKEVTVGWFSTGFGVSGGSALIHDFYVKELKEAVK</sequence>
<dbReference type="PROSITE" id="PS50249">
    <property type="entry name" value="MPN"/>
    <property type="match status" value="1"/>
</dbReference>
<dbReference type="GO" id="GO:0008237">
    <property type="term" value="F:metallopeptidase activity"/>
    <property type="evidence" value="ECO:0007669"/>
    <property type="project" value="InterPro"/>
</dbReference>
<reference evidence="2" key="1">
    <citation type="submission" date="2021-03" db="EMBL/GenBank/DDBJ databases">
        <authorList>
            <consortium name="Genoscope - CEA"/>
            <person name="William W."/>
        </authorList>
    </citation>
    <scope>NUCLEOTIDE SEQUENCE</scope>
    <source>
        <strain evidence="2">Doubled-haploid Pahang</strain>
    </source>
</reference>
<evidence type="ECO:0000259" key="1">
    <source>
        <dbReference type="PROSITE" id="PS50249"/>
    </source>
</evidence>
<proteinExistence type="predicted"/>
<reference evidence="3" key="2">
    <citation type="submission" date="2021-05" db="UniProtKB">
        <authorList>
            <consortium name="EnsemblPlants"/>
        </authorList>
    </citation>
    <scope>IDENTIFICATION</scope>
    <source>
        <strain evidence="3">subsp. malaccensis</strain>
    </source>
</reference>
<organism evidence="3 4">
    <name type="scientific">Musa acuminata subsp. malaccensis</name>
    <name type="common">Wild banana</name>
    <name type="synonym">Musa malaccensis</name>
    <dbReference type="NCBI Taxonomy" id="214687"/>
    <lineage>
        <taxon>Eukaryota</taxon>
        <taxon>Viridiplantae</taxon>
        <taxon>Streptophyta</taxon>
        <taxon>Embryophyta</taxon>
        <taxon>Tracheophyta</taxon>
        <taxon>Spermatophyta</taxon>
        <taxon>Magnoliopsida</taxon>
        <taxon>Liliopsida</taxon>
        <taxon>Zingiberales</taxon>
        <taxon>Musaceae</taxon>
        <taxon>Musa</taxon>
    </lineage>
</organism>
<dbReference type="Proteomes" id="UP000012960">
    <property type="component" value="Unplaced"/>
</dbReference>
<dbReference type="PANTHER" id="PTHR10540">
    <property type="entry name" value="EUKARYOTIC TRANSLATION INITIATION FACTOR 3 SUBUNIT F-RELATED"/>
    <property type="match status" value="1"/>
</dbReference>
<evidence type="ECO:0000313" key="3">
    <source>
        <dbReference type="EnsemblPlants" id="Ma02_p17810.1"/>
    </source>
</evidence>
<dbReference type="AlphaFoldDB" id="A0A804I3Z1"/>
<dbReference type="InterPro" id="IPR000555">
    <property type="entry name" value="JAMM/MPN+_dom"/>
</dbReference>
<dbReference type="Gramene" id="Ma02_t17810.1">
    <property type="protein sequence ID" value="Ma02_p17810.1"/>
    <property type="gene ID" value="Ma02_g17810"/>
</dbReference>
<gene>
    <name evidence="2" type="ORF">GSMUA_72650.1</name>
</gene>
<dbReference type="PANTHER" id="PTHR10540:SF6">
    <property type="entry name" value="EUKARYOTIC TRANSLATION INITIATION FACTOR 3 SUBUNIT F"/>
    <property type="match status" value="1"/>
</dbReference>
<evidence type="ECO:0000313" key="4">
    <source>
        <dbReference type="Proteomes" id="UP000012960"/>
    </source>
</evidence>
<dbReference type="SMART" id="SM00232">
    <property type="entry name" value="JAB_MPN"/>
    <property type="match status" value="1"/>
</dbReference>
<name>A0A804I3Z1_MUSAM</name>
<dbReference type="Gene3D" id="3.40.140.10">
    <property type="entry name" value="Cytidine Deaminase, domain 2"/>
    <property type="match status" value="1"/>
</dbReference>
<protein>
    <submittedName>
        <fullName evidence="2">(wild Malaysian banana) hypothetical protein</fullName>
    </submittedName>
</protein>
<evidence type="ECO:0000313" key="2">
    <source>
        <dbReference type="EMBL" id="CAG1862371.1"/>
    </source>
</evidence>
<feature type="domain" description="MPN" evidence="1">
    <location>
        <begin position="16"/>
        <end position="123"/>
    </location>
</feature>